<organism evidence="3 4">
    <name type="scientific">Luteimonas composti</name>
    <dbReference type="NCBI Taxonomy" id="398257"/>
    <lineage>
        <taxon>Bacteria</taxon>
        <taxon>Pseudomonadati</taxon>
        <taxon>Pseudomonadota</taxon>
        <taxon>Gammaproteobacteria</taxon>
        <taxon>Lysobacterales</taxon>
        <taxon>Lysobacteraceae</taxon>
        <taxon>Luteimonas</taxon>
    </lineage>
</organism>
<keyword evidence="3" id="KW-0378">Hydrolase</keyword>
<dbReference type="EMBL" id="JARYGX010000023">
    <property type="protein sequence ID" value="MDH7454124.1"/>
    <property type="molecule type" value="Genomic_DNA"/>
</dbReference>
<dbReference type="Gene3D" id="3.40.50.1820">
    <property type="entry name" value="alpha/beta hydrolase"/>
    <property type="match status" value="1"/>
</dbReference>
<keyword evidence="4" id="KW-1185">Reference proteome</keyword>
<keyword evidence="1" id="KW-0732">Signal</keyword>
<sequence>MHRLLALSGLLAAALYAAPAEARMKSEPLEWTVGEDRFSGWLVYDDEGDASRPGLVMVPNWMGVTEDALERARAIAGDDYVVLVADVYGKGRQPKDSGEAGKLAGALRGEDRGPLRARMQAAVDTLKAQAGRAPLDAGRIGALGFCFGGSAVLELARAGADLAGVVSLHGGLAPGAQSATAERVRAPVLVLNGADDKAVSDADIQAFEAEMDAARADWQFVDFSGAVHCFAEPSAGSDPASNCRYDERAARRAYRIMDGFFDEVFGD</sequence>
<accession>A0ABT6MU32</accession>
<dbReference type="InterPro" id="IPR050261">
    <property type="entry name" value="FrsA_esterase"/>
</dbReference>
<feature type="signal peptide" evidence="1">
    <location>
        <begin position="1"/>
        <end position="22"/>
    </location>
</feature>
<dbReference type="SUPFAM" id="SSF53474">
    <property type="entry name" value="alpha/beta-Hydrolases"/>
    <property type="match status" value="1"/>
</dbReference>
<feature type="domain" description="Dienelactone hydrolase" evidence="2">
    <location>
        <begin position="51"/>
        <end position="264"/>
    </location>
</feature>
<dbReference type="InterPro" id="IPR002925">
    <property type="entry name" value="Dienelactn_hydro"/>
</dbReference>
<evidence type="ECO:0000259" key="2">
    <source>
        <dbReference type="Pfam" id="PF01738"/>
    </source>
</evidence>
<feature type="chain" id="PRO_5045761489" evidence="1">
    <location>
        <begin position="23"/>
        <end position="267"/>
    </location>
</feature>
<dbReference type="PANTHER" id="PTHR22946">
    <property type="entry name" value="DIENELACTONE HYDROLASE DOMAIN-CONTAINING PROTEIN-RELATED"/>
    <property type="match status" value="1"/>
</dbReference>
<dbReference type="GO" id="GO:0016787">
    <property type="term" value="F:hydrolase activity"/>
    <property type="evidence" value="ECO:0007669"/>
    <property type="project" value="UniProtKB-KW"/>
</dbReference>
<dbReference type="InterPro" id="IPR029058">
    <property type="entry name" value="AB_hydrolase_fold"/>
</dbReference>
<evidence type="ECO:0000313" key="4">
    <source>
        <dbReference type="Proteomes" id="UP001160550"/>
    </source>
</evidence>
<comment type="caution">
    <text evidence="3">The sequence shown here is derived from an EMBL/GenBank/DDBJ whole genome shotgun (WGS) entry which is preliminary data.</text>
</comment>
<gene>
    <name evidence="3" type="ORF">QF205_13740</name>
</gene>
<dbReference type="Proteomes" id="UP001160550">
    <property type="component" value="Unassembled WGS sequence"/>
</dbReference>
<dbReference type="EC" id="3.1.-.-" evidence="3"/>
<reference evidence="3" key="2">
    <citation type="submission" date="2023-04" db="EMBL/GenBank/DDBJ databases">
        <authorList>
            <person name="Sun J.-Q."/>
        </authorList>
    </citation>
    <scope>NUCLEOTIDE SEQUENCE</scope>
    <source>
        <strain evidence="3">CC-YY355</strain>
    </source>
</reference>
<evidence type="ECO:0000256" key="1">
    <source>
        <dbReference type="SAM" id="SignalP"/>
    </source>
</evidence>
<protein>
    <submittedName>
        <fullName evidence="3">Dienelactone hydrolase family protein</fullName>
        <ecNumber evidence="3">3.1.-.-</ecNumber>
    </submittedName>
</protein>
<proteinExistence type="predicted"/>
<dbReference type="Pfam" id="PF01738">
    <property type="entry name" value="DLH"/>
    <property type="match status" value="1"/>
</dbReference>
<evidence type="ECO:0000313" key="3">
    <source>
        <dbReference type="EMBL" id="MDH7454124.1"/>
    </source>
</evidence>
<dbReference type="RefSeq" id="WP_280943328.1">
    <property type="nucleotide sequence ID" value="NZ_JARYGX010000023.1"/>
</dbReference>
<reference evidence="3" key="1">
    <citation type="journal article" date="2007" name="Int. J. Syst. Evol. Microbiol.">
        <title>Luteimonas composti sp. nov., a moderately thermophilic bacterium isolated from food waste.</title>
        <authorList>
            <person name="Young C.C."/>
            <person name="Kampfer P."/>
            <person name="Chen W.M."/>
            <person name="Yen W.S."/>
            <person name="Arun A.B."/>
            <person name="Lai W.A."/>
            <person name="Shen F.T."/>
            <person name="Rekha P.D."/>
            <person name="Lin K.Y."/>
            <person name="Chou J.H."/>
        </authorList>
    </citation>
    <scope>NUCLEOTIDE SEQUENCE</scope>
    <source>
        <strain evidence="3">CC-YY355</strain>
    </source>
</reference>
<name>A0ABT6MU32_9GAMM</name>
<dbReference type="PANTHER" id="PTHR22946:SF4">
    <property type="entry name" value="ESTERASE FRSA"/>
    <property type="match status" value="1"/>
</dbReference>